<dbReference type="AlphaFoldDB" id="A0A517YLJ1"/>
<dbReference type="KEGG" id="aagg:ETAA8_62550"/>
<dbReference type="SUPFAM" id="SSF48371">
    <property type="entry name" value="ARM repeat"/>
    <property type="match status" value="1"/>
</dbReference>
<name>A0A517YLJ1_9BACT</name>
<gene>
    <name evidence="1" type="ORF">ETAA8_62550</name>
</gene>
<reference evidence="1 2" key="1">
    <citation type="submission" date="2019-02" db="EMBL/GenBank/DDBJ databases">
        <title>Deep-cultivation of Planctomycetes and their phenomic and genomic characterization uncovers novel biology.</title>
        <authorList>
            <person name="Wiegand S."/>
            <person name="Jogler M."/>
            <person name="Boedeker C."/>
            <person name="Pinto D."/>
            <person name="Vollmers J."/>
            <person name="Rivas-Marin E."/>
            <person name="Kohn T."/>
            <person name="Peeters S.H."/>
            <person name="Heuer A."/>
            <person name="Rast P."/>
            <person name="Oberbeckmann S."/>
            <person name="Bunk B."/>
            <person name="Jeske O."/>
            <person name="Meyerdierks A."/>
            <person name="Storesund J.E."/>
            <person name="Kallscheuer N."/>
            <person name="Luecker S."/>
            <person name="Lage O.M."/>
            <person name="Pohl T."/>
            <person name="Merkel B.J."/>
            <person name="Hornburger P."/>
            <person name="Mueller R.-W."/>
            <person name="Bruemmer F."/>
            <person name="Labrenz M."/>
            <person name="Spormann A.M."/>
            <person name="Op den Camp H."/>
            <person name="Overmann J."/>
            <person name="Amann R."/>
            <person name="Jetten M.S.M."/>
            <person name="Mascher T."/>
            <person name="Medema M.H."/>
            <person name="Devos D.P."/>
            <person name="Kaster A.-K."/>
            <person name="Ovreas L."/>
            <person name="Rohde M."/>
            <person name="Galperin M.Y."/>
            <person name="Jogler C."/>
        </authorList>
    </citation>
    <scope>NUCLEOTIDE SEQUENCE [LARGE SCALE GENOMIC DNA]</scope>
    <source>
        <strain evidence="1 2">ETA_A8</strain>
    </source>
</reference>
<protein>
    <recommendedName>
        <fullName evidence="3">HEAT repeat domain-containing protein</fullName>
    </recommendedName>
</protein>
<dbReference type="InterPro" id="IPR016024">
    <property type="entry name" value="ARM-type_fold"/>
</dbReference>
<dbReference type="OrthoDB" id="212249at2"/>
<dbReference type="InterPro" id="IPR011989">
    <property type="entry name" value="ARM-like"/>
</dbReference>
<accession>A0A517YLJ1</accession>
<evidence type="ECO:0000313" key="1">
    <source>
        <dbReference type="EMBL" id="QDU31102.1"/>
    </source>
</evidence>
<proteinExistence type="predicted"/>
<dbReference type="Proteomes" id="UP000315017">
    <property type="component" value="Chromosome"/>
</dbReference>
<keyword evidence="2" id="KW-1185">Reference proteome</keyword>
<sequence>MSAARSFILVSSLACGLALTGTNPARGEVFLLRSGGRVEGQWLNPQRTQADDYVLRTFAGVQLALAGPQVQRVLATSDVQKQYEDLLHKSPASVAGHLQMALWCRDAQLLSQRKFHLEEIIKLEPDHEEARLALGYGRFPNGGWLKPDEYMLRQGYVKSAGQWKLPQEIEIEARAREFEVADKQWRKQLKIWLGNLDSKKYGGDAVQGIQNIRDPAAASAVADALADETLPKPVRMMFLDVIGKLPPGSALDTLIRLSIHDVDENVRERCLAEIKRQAPHRAIPVYIKELKSKENHIVRRAAVGLHVMGGLSATQALIDALVTTHKLVVKGNPGQMSATLGSDSGGMGGLSMGQKTQVYKRDVQNEEVLAALASIHPGVNFAYDKDSWRRWFLSNKSTVAADLRRGE</sequence>
<dbReference type="RefSeq" id="WP_145097678.1">
    <property type="nucleotide sequence ID" value="NZ_CP036274.1"/>
</dbReference>
<dbReference type="Gene3D" id="1.25.10.10">
    <property type="entry name" value="Leucine-rich Repeat Variant"/>
    <property type="match status" value="1"/>
</dbReference>
<dbReference type="EMBL" id="CP036274">
    <property type="protein sequence ID" value="QDU31102.1"/>
    <property type="molecule type" value="Genomic_DNA"/>
</dbReference>
<organism evidence="1 2">
    <name type="scientific">Anatilimnocola aggregata</name>
    <dbReference type="NCBI Taxonomy" id="2528021"/>
    <lineage>
        <taxon>Bacteria</taxon>
        <taxon>Pseudomonadati</taxon>
        <taxon>Planctomycetota</taxon>
        <taxon>Planctomycetia</taxon>
        <taxon>Pirellulales</taxon>
        <taxon>Pirellulaceae</taxon>
        <taxon>Anatilimnocola</taxon>
    </lineage>
</organism>
<evidence type="ECO:0008006" key="3">
    <source>
        <dbReference type="Google" id="ProtNLM"/>
    </source>
</evidence>
<evidence type="ECO:0000313" key="2">
    <source>
        <dbReference type="Proteomes" id="UP000315017"/>
    </source>
</evidence>